<dbReference type="Proteomes" id="UP001067231">
    <property type="component" value="Unassembled WGS sequence"/>
</dbReference>
<evidence type="ECO:0000313" key="5">
    <source>
        <dbReference type="EMBL" id="KAJ1606021.1"/>
    </source>
</evidence>
<name>A0A9D5DEV4_9CRYT</name>
<protein>
    <recommendedName>
        <fullName evidence="1">holo-[acyl-carrier-protein] synthase</fullName>
        <ecNumber evidence="1">2.7.8.7</ecNumber>
    </recommendedName>
</protein>
<dbReference type="EMBL" id="JAPCXC010000085">
    <property type="protein sequence ID" value="KAJ1606021.1"/>
    <property type="molecule type" value="Genomic_DNA"/>
</dbReference>
<dbReference type="InterPro" id="IPR008278">
    <property type="entry name" value="4-PPantetheinyl_Trfase_dom"/>
</dbReference>
<dbReference type="Pfam" id="PF01648">
    <property type="entry name" value="ACPS"/>
    <property type="match status" value="1"/>
</dbReference>
<dbReference type="InterPro" id="IPR037143">
    <property type="entry name" value="4-PPantetheinyl_Trfase_dom_sf"/>
</dbReference>
<dbReference type="Gene3D" id="3.90.470.20">
    <property type="entry name" value="4'-phosphopantetheinyl transferase domain"/>
    <property type="match status" value="2"/>
</dbReference>
<dbReference type="GO" id="GO:0000287">
    <property type="term" value="F:magnesium ion binding"/>
    <property type="evidence" value="ECO:0007669"/>
    <property type="project" value="InterPro"/>
</dbReference>
<comment type="caution">
    <text evidence="5">The sequence shown here is derived from an EMBL/GenBank/DDBJ whole genome shotgun (WGS) entry which is preliminary data.</text>
</comment>
<dbReference type="GO" id="GO:0019878">
    <property type="term" value="P:lysine biosynthetic process via aminoadipic acid"/>
    <property type="evidence" value="ECO:0007669"/>
    <property type="project" value="TreeGrafter"/>
</dbReference>
<evidence type="ECO:0000259" key="4">
    <source>
        <dbReference type="Pfam" id="PF22624"/>
    </source>
</evidence>
<organism evidence="5">
    <name type="scientific">Cryptosporidium canis</name>
    <dbReference type="NCBI Taxonomy" id="195482"/>
    <lineage>
        <taxon>Eukaryota</taxon>
        <taxon>Sar</taxon>
        <taxon>Alveolata</taxon>
        <taxon>Apicomplexa</taxon>
        <taxon>Conoidasida</taxon>
        <taxon>Coccidia</taxon>
        <taxon>Eucoccidiorida</taxon>
        <taxon>Eimeriorina</taxon>
        <taxon>Cryptosporidiidae</taxon>
        <taxon>Cryptosporidium</taxon>
    </lineage>
</organism>
<evidence type="ECO:0000259" key="3">
    <source>
        <dbReference type="Pfam" id="PF01648"/>
    </source>
</evidence>
<gene>
    <name evidence="5" type="ORF">OJ253_2899</name>
</gene>
<dbReference type="PANTHER" id="PTHR12215">
    <property type="entry name" value="PHOSPHOPANTETHEINE TRANSFERASE"/>
    <property type="match status" value="1"/>
</dbReference>
<dbReference type="AlphaFoldDB" id="A0A9D5DEV4"/>
<evidence type="ECO:0000256" key="2">
    <source>
        <dbReference type="ARBA" id="ARBA00022679"/>
    </source>
</evidence>
<feature type="domain" description="4'-phosphopantetheinyl transferase" evidence="3">
    <location>
        <begin position="127"/>
        <end position="212"/>
    </location>
</feature>
<dbReference type="InterPro" id="IPR055066">
    <property type="entry name" value="AASDHPPT_N"/>
</dbReference>
<dbReference type="Pfam" id="PF22624">
    <property type="entry name" value="AASDHPPT_N"/>
    <property type="match status" value="1"/>
</dbReference>
<reference evidence="5" key="1">
    <citation type="submission" date="2022-10" db="EMBL/GenBank/DDBJ databases">
        <title>Adaptive evolution leads to modifications in subtelomeric GC content in a zoonotic Cryptosporidium species.</title>
        <authorList>
            <person name="Li J."/>
            <person name="Feng Y."/>
            <person name="Xiao L."/>
        </authorList>
    </citation>
    <scope>NUCLEOTIDE SEQUENCE</scope>
    <source>
        <strain evidence="5">33844</strain>
    </source>
</reference>
<proteinExistence type="predicted"/>
<accession>A0A9D5DEV4</accession>
<dbReference type="SUPFAM" id="SSF56214">
    <property type="entry name" value="4'-phosphopantetheinyl transferase"/>
    <property type="match status" value="2"/>
</dbReference>
<dbReference type="GO" id="GO:0005829">
    <property type="term" value="C:cytosol"/>
    <property type="evidence" value="ECO:0007669"/>
    <property type="project" value="TreeGrafter"/>
</dbReference>
<dbReference type="PANTHER" id="PTHR12215:SF10">
    <property type="entry name" value="L-AMINOADIPATE-SEMIALDEHYDE DEHYDROGENASE-PHOSPHOPANTETHEINYL TRANSFERASE"/>
    <property type="match status" value="1"/>
</dbReference>
<sequence length="284" mass="33110">MQSRFDLRRCLDLNDACVLWCTIAELDGPGFERLINDLRLGVLGEDEFERVLRYRVLDDRKRSLLSVLLVKFALMSYYDISPIEVKIVREGGLKPFFKYRTEENRQIHFNVSHDEDVVIVILSKYEVGIDIMKSELPLRSRRPDSSVEESTERFLSNMKSTFQPSEWEYIQRDISRFMHYWTIKESFVKYTGMGLYIDPKRLLIISKRTAGDCSSSDSSLTLLEKTRICMDSEVQNCEIYSSNTIVTDYYVSFCLPRDRSENPSAHSSAIAEPPPSFDQFIHPF</sequence>
<dbReference type="EC" id="2.7.8.7" evidence="1"/>
<dbReference type="InterPro" id="IPR050559">
    <property type="entry name" value="P-Pant_transferase_sf"/>
</dbReference>
<dbReference type="GO" id="GO:0008897">
    <property type="term" value="F:holo-[acyl-carrier-protein] synthase activity"/>
    <property type="evidence" value="ECO:0007669"/>
    <property type="project" value="UniProtKB-EC"/>
</dbReference>
<keyword evidence="2 5" id="KW-0808">Transferase</keyword>
<feature type="domain" description="4'-phosphopantetheinyl transferase N-terminal" evidence="4">
    <location>
        <begin position="42"/>
        <end position="120"/>
    </location>
</feature>
<dbReference type="OrthoDB" id="26719at2759"/>
<evidence type="ECO:0000256" key="1">
    <source>
        <dbReference type="ARBA" id="ARBA00013172"/>
    </source>
</evidence>